<evidence type="ECO:0000256" key="1">
    <source>
        <dbReference type="SAM" id="MobiDB-lite"/>
    </source>
</evidence>
<reference evidence="3" key="1">
    <citation type="journal article" date="2020" name="Stud. Mycol.">
        <title>101 Dothideomycetes genomes: a test case for predicting lifestyles and emergence of pathogens.</title>
        <authorList>
            <person name="Haridas S."/>
            <person name="Albert R."/>
            <person name="Binder M."/>
            <person name="Bloem J."/>
            <person name="Labutti K."/>
            <person name="Salamov A."/>
            <person name="Andreopoulos B."/>
            <person name="Baker S."/>
            <person name="Barry K."/>
            <person name="Bills G."/>
            <person name="Bluhm B."/>
            <person name="Cannon C."/>
            <person name="Castanera R."/>
            <person name="Culley D."/>
            <person name="Daum C."/>
            <person name="Ezra D."/>
            <person name="Gonzalez J."/>
            <person name="Henrissat B."/>
            <person name="Kuo A."/>
            <person name="Liang C."/>
            <person name="Lipzen A."/>
            <person name="Lutzoni F."/>
            <person name="Magnuson J."/>
            <person name="Mondo S."/>
            <person name="Nolan M."/>
            <person name="Ohm R."/>
            <person name="Pangilinan J."/>
            <person name="Park H.-J."/>
            <person name="Ramirez L."/>
            <person name="Alfaro M."/>
            <person name="Sun H."/>
            <person name="Tritt A."/>
            <person name="Yoshinaga Y."/>
            <person name="Zwiers L.-H."/>
            <person name="Turgeon B."/>
            <person name="Goodwin S."/>
            <person name="Spatafora J."/>
            <person name="Crous P."/>
            <person name="Grigoriev I."/>
        </authorList>
    </citation>
    <scope>NUCLEOTIDE SEQUENCE</scope>
    <source>
        <strain evidence="3">CBS 175.79</strain>
    </source>
</reference>
<name>A0A6A5XHW2_9PLEO</name>
<feature type="compositionally biased region" description="Low complexity" evidence="1">
    <location>
        <begin position="255"/>
        <end position="268"/>
    </location>
</feature>
<evidence type="ECO:0000313" key="4">
    <source>
        <dbReference type="Proteomes" id="UP000799778"/>
    </source>
</evidence>
<accession>A0A6A5XHW2</accession>
<dbReference type="AlphaFoldDB" id="A0A6A5XHW2"/>
<keyword evidence="4" id="KW-1185">Reference proteome</keyword>
<organism evidence="3 4">
    <name type="scientific">Aaosphaeria arxii CBS 175.79</name>
    <dbReference type="NCBI Taxonomy" id="1450172"/>
    <lineage>
        <taxon>Eukaryota</taxon>
        <taxon>Fungi</taxon>
        <taxon>Dikarya</taxon>
        <taxon>Ascomycota</taxon>
        <taxon>Pezizomycotina</taxon>
        <taxon>Dothideomycetes</taxon>
        <taxon>Pleosporomycetidae</taxon>
        <taxon>Pleosporales</taxon>
        <taxon>Pleosporales incertae sedis</taxon>
        <taxon>Aaosphaeria</taxon>
    </lineage>
</organism>
<dbReference type="Proteomes" id="UP000799778">
    <property type="component" value="Unassembled WGS sequence"/>
</dbReference>
<evidence type="ECO:0000256" key="2">
    <source>
        <dbReference type="SAM" id="Phobius"/>
    </source>
</evidence>
<feature type="region of interest" description="Disordered" evidence="1">
    <location>
        <begin position="243"/>
        <end position="335"/>
    </location>
</feature>
<evidence type="ECO:0000313" key="3">
    <source>
        <dbReference type="EMBL" id="KAF2011904.1"/>
    </source>
</evidence>
<dbReference type="GeneID" id="54290776"/>
<dbReference type="RefSeq" id="XP_033380243.1">
    <property type="nucleotide sequence ID" value="XM_033533379.1"/>
</dbReference>
<keyword evidence="2" id="KW-0812">Transmembrane</keyword>
<sequence>MSLVGYPECVNGCLRAKPSIWENCPTQQYICACMTGPRADVFLNGAVPCIQNCSLAQQTAFINIVRSLAINCTDKPDGEGLLAHIAPDNPFSTAMKTGFFLPTLTPLPSLTTIMTTKKASASVPVTVTVTTGGTTVTLTTSMASRVSYFPTSNMTSTMASPSSSFVNGTGTATGTGAVVATSAASDLEWCYMLHPSKIPQFFCDTGPPEAVIMVLGVAPAILMIVAFAVHMFRERRKMIKEWRNAHEVPPTRPLSSDSGSSGSSGSSSEMQELRRNDFPAGEAGRFPLGGAGPSVAGPSGTGGRNNNKQKKKKAAAKKKNKKEAAKEADEEDWDTWERYLARLERGERVA</sequence>
<protein>
    <submittedName>
        <fullName evidence="3">Uncharacterized protein</fullName>
    </submittedName>
</protein>
<proteinExistence type="predicted"/>
<feature type="transmembrane region" description="Helical" evidence="2">
    <location>
        <begin position="210"/>
        <end position="232"/>
    </location>
</feature>
<dbReference type="EMBL" id="ML978073">
    <property type="protein sequence ID" value="KAF2011904.1"/>
    <property type="molecule type" value="Genomic_DNA"/>
</dbReference>
<keyword evidence="2" id="KW-1133">Transmembrane helix</keyword>
<keyword evidence="2" id="KW-0472">Membrane</keyword>
<gene>
    <name evidence="3" type="ORF">BU24DRAFT_485211</name>
</gene>
<feature type="compositionally biased region" description="Basic residues" evidence="1">
    <location>
        <begin position="307"/>
        <end position="321"/>
    </location>
</feature>